<evidence type="ECO:0000256" key="1">
    <source>
        <dbReference type="SAM" id="MobiDB-lite"/>
    </source>
</evidence>
<dbReference type="EnsemblFungi" id="MAPG_07811T0">
    <property type="protein sequence ID" value="MAPG_07811T0"/>
    <property type="gene ID" value="MAPG_07811"/>
</dbReference>
<dbReference type="AlphaFoldDB" id="A0A0C4E5N7"/>
<keyword evidence="2" id="KW-1133">Transmembrane helix</keyword>
<keyword evidence="2" id="KW-0812">Transmembrane</keyword>
<sequence length="278" mass="30052">MISMMRATNGRQKAAQLATASGATSTLQKRRRHWPRSQKAGMSTTKIFVGESSCGCGRAATASCAAVKTTPQLLTSAATSQTPRSTRSSWEPHPRRRRNPGRWSRRGTTAHSTRTFSCTTATSGLRTKTDDFWRGLYEATGIPRDRIRFSEVAKPGPAYACSPTESYDECRKSGRDLNLYSIPDGYEKEDVNNQQETSSRAPTTSLASSPGTAPRPSSRSSSASTQGVTPAPSTSRMPEQLKDTILFFLLVPIVSEIGAMLAPLAVISRIISMVDIAG</sequence>
<dbReference type="EMBL" id="GL876972">
    <property type="protein sequence ID" value="KLU88828.1"/>
    <property type="molecule type" value="Genomic_DNA"/>
</dbReference>
<feature type="compositionally biased region" description="Polar residues" evidence="1">
    <location>
        <begin position="74"/>
        <end position="89"/>
    </location>
</feature>
<reference evidence="3" key="3">
    <citation type="submission" date="2011-03" db="EMBL/GenBank/DDBJ databases">
        <title>Annotation of Magnaporthe poae ATCC 64411.</title>
        <authorList>
            <person name="Ma L.-J."/>
            <person name="Dead R."/>
            <person name="Young S.K."/>
            <person name="Zeng Q."/>
            <person name="Gargeya S."/>
            <person name="Fitzgerald M."/>
            <person name="Haas B."/>
            <person name="Abouelleil A."/>
            <person name="Alvarado L."/>
            <person name="Arachchi H.M."/>
            <person name="Berlin A."/>
            <person name="Brown A."/>
            <person name="Chapman S.B."/>
            <person name="Chen Z."/>
            <person name="Dunbar C."/>
            <person name="Freedman E."/>
            <person name="Gearin G."/>
            <person name="Gellesch M."/>
            <person name="Goldberg J."/>
            <person name="Griggs A."/>
            <person name="Gujja S."/>
            <person name="Heiman D."/>
            <person name="Howarth C."/>
            <person name="Larson L."/>
            <person name="Lui A."/>
            <person name="MacDonald P.J.P."/>
            <person name="Mehta T."/>
            <person name="Montmayeur A."/>
            <person name="Murphy C."/>
            <person name="Neiman D."/>
            <person name="Pearson M."/>
            <person name="Priest M."/>
            <person name="Roberts A."/>
            <person name="Saif S."/>
            <person name="Shea T."/>
            <person name="Shenoy N."/>
            <person name="Sisk P."/>
            <person name="Stolte C."/>
            <person name="Sykes S."/>
            <person name="Yandava C."/>
            <person name="Wortman J."/>
            <person name="Nusbaum C."/>
            <person name="Birren B."/>
        </authorList>
    </citation>
    <scope>NUCLEOTIDE SEQUENCE</scope>
    <source>
        <strain evidence="3">ATCC 64411</strain>
    </source>
</reference>
<name>A0A0C4E5N7_MAGP6</name>
<dbReference type="EMBL" id="ADBL01001896">
    <property type="status" value="NOT_ANNOTATED_CDS"/>
    <property type="molecule type" value="Genomic_DNA"/>
</dbReference>
<evidence type="ECO:0000313" key="5">
    <source>
        <dbReference type="Proteomes" id="UP000011715"/>
    </source>
</evidence>
<evidence type="ECO:0000313" key="3">
    <source>
        <dbReference type="EMBL" id="KLU88828.1"/>
    </source>
</evidence>
<feature type="compositionally biased region" description="Basic residues" evidence="1">
    <location>
        <begin position="94"/>
        <end position="105"/>
    </location>
</feature>
<feature type="region of interest" description="Disordered" evidence="1">
    <location>
        <begin position="181"/>
        <end position="236"/>
    </location>
</feature>
<evidence type="ECO:0000256" key="2">
    <source>
        <dbReference type="SAM" id="Phobius"/>
    </source>
</evidence>
<evidence type="ECO:0000313" key="4">
    <source>
        <dbReference type="EnsemblFungi" id="MAPG_07811T0"/>
    </source>
</evidence>
<feature type="region of interest" description="Disordered" evidence="1">
    <location>
        <begin position="74"/>
        <end position="115"/>
    </location>
</feature>
<feature type="transmembrane region" description="Helical" evidence="2">
    <location>
        <begin position="245"/>
        <end position="271"/>
    </location>
</feature>
<reference evidence="4" key="4">
    <citation type="journal article" date="2015" name="G3 (Bethesda)">
        <title>Genome sequences of three phytopathogenic species of the Magnaporthaceae family of fungi.</title>
        <authorList>
            <person name="Okagaki L.H."/>
            <person name="Nunes C.C."/>
            <person name="Sailsbery J."/>
            <person name="Clay B."/>
            <person name="Brown D."/>
            <person name="John T."/>
            <person name="Oh Y."/>
            <person name="Young N."/>
            <person name="Fitzgerald M."/>
            <person name="Haas B.J."/>
            <person name="Zeng Q."/>
            <person name="Young S."/>
            <person name="Adiconis X."/>
            <person name="Fan L."/>
            <person name="Levin J.Z."/>
            <person name="Mitchell T.K."/>
            <person name="Okubara P.A."/>
            <person name="Farman M.L."/>
            <person name="Kohn L.M."/>
            <person name="Birren B."/>
            <person name="Ma L.-J."/>
            <person name="Dean R.A."/>
        </authorList>
    </citation>
    <scope>NUCLEOTIDE SEQUENCE</scope>
    <source>
        <strain evidence="4">ATCC 64411 / 73-15</strain>
    </source>
</reference>
<gene>
    <name evidence="3" type="ORF">MAPG_07811</name>
</gene>
<reference evidence="5" key="1">
    <citation type="submission" date="2010-05" db="EMBL/GenBank/DDBJ databases">
        <title>The genome sequence of Magnaporthe poae strain ATCC 64411.</title>
        <authorList>
            <person name="Ma L.-J."/>
            <person name="Dead R."/>
            <person name="Young S."/>
            <person name="Zeng Q."/>
            <person name="Koehrsen M."/>
            <person name="Alvarado L."/>
            <person name="Berlin A."/>
            <person name="Chapman S.B."/>
            <person name="Chen Z."/>
            <person name="Freedman E."/>
            <person name="Gellesch M."/>
            <person name="Goldberg J."/>
            <person name="Griggs A."/>
            <person name="Gujja S."/>
            <person name="Heilman E.R."/>
            <person name="Heiman D."/>
            <person name="Hepburn T."/>
            <person name="Howarth C."/>
            <person name="Jen D."/>
            <person name="Larson L."/>
            <person name="Mehta T."/>
            <person name="Neiman D."/>
            <person name="Pearson M."/>
            <person name="Roberts A."/>
            <person name="Saif S."/>
            <person name="Shea T."/>
            <person name="Shenoy N."/>
            <person name="Sisk P."/>
            <person name="Stolte C."/>
            <person name="Sykes S."/>
            <person name="Walk T."/>
            <person name="White J."/>
            <person name="Yandava C."/>
            <person name="Haas B."/>
            <person name="Nusbaum C."/>
            <person name="Birren B."/>
        </authorList>
    </citation>
    <scope>NUCLEOTIDE SEQUENCE [LARGE SCALE GENOMIC DNA]</scope>
    <source>
        <strain evidence="5">ATCC 64411 / 73-15</strain>
    </source>
</reference>
<organism evidence="4 5">
    <name type="scientific">Magnaporthiopsis poae (strain ATCC 64411 / 73-15)</name>
    <name type="common">Kentucky bluegrass fungus</name>
    <name type="synonym">Magnaporthe poae</name>
    <dbReference type="NCBI Taxonomy" id="644358"/>
    <lineage>
        <taxon>Eukaryota</taxon>
        <taxon>Fungi</taxon>
        <taxon>Dikarya</taxon>
        <taxon>Ascomycota</taxon>
        <taxon>Pezizomycotina</taxon>
        <taxon>Sordariomycetes</taxon>
        <taxon>Sordariomycetidae</taxon>
        <taxon>Magnaporthales</taxon>
        <taxon>Magnaporthaceae</taxon>
        <taxon>Magnaporthiopsis</taxon>
    </lineage>
</organism>
<proteinExistence type="predicted"/>
<feature type="compositionally biased region" description="Polar residues" evidence="1">
    <location>
        <begin position="226"/>
        <end position="236"/>
    </location>
</feature>
<dbReference type="Proteomes" id="UP000011715">
    <property type="component" value="Unassembled WGS sequence"/>
</dbReference>
<keyword evidence="2" id="KW-0472">Membrane</keyword>
<feature type="compositionally biased region" description="Polar residues" evidence="1">
    <location>
        <begin position="18"/>
        <end position="27"/>
    </location>
</feature>
<feature type="compositionally biased region" description="Polar residues" evidence="1">
    <location>
        <begin position="192"/>
        <end position="206"/>
    </location>
</feature>
<reference evidence="4" key="5">
    <citation type="submission" date="2015-06" db="UniProtKB">
        <authorList>
            <consortium name="EnsemblFungi"/>
        </authorList>
    </citation>
    <scope>IDENTIFICATION</scope>
    <source>
        <strain evidence="4">ATCC 64411</strain>
    </source>
</reference>
<feature type="compositionally biased region" description="Low complexity" evidence="1">
    <location>
        <begin position="207"/>
        <end position="225"/>
    </location>
</feature>
<accession>A0A0C4E5N7</accession>
<reference evidence="3" key="2">
    <citation type="submission" date="2010-05" db="EMBL/GenBank/DDBJ databases">
        <title>The Genome Sequence of Magnaporthe poae strain ATCC 64411.</title>
        <authorList>
            <consortium name="The Broad Institute Genome Sequencing Platform"/>
            <consortium name="Broad Institute Genome Sequencing Center for Infectious Disease"/>
            <person name="Ma L.-J."/>
            <person name="Dead R."/>
            <person name="Young S."/>
            <person name="Zeng Q."/>
            <person name="Koehrsen M."/>
            <person name="Alvarado L."/>
            <person name="Berlin A."/>
            <person name="Chapman S.B."/>
            <person name="Chen Z."/>
            <person name="Freedman E."/>
            <person name="Gellesch M."/>
            <person name="Goldberg J."/>
            <person name="Griggs A."/>
            <person name="Gujja S."/>
            <person name="Heilman E.R."/>
            <person name="Heiman D."/>
            <person name="Hepburn T."/>
            <person name="Howarth C."/>
            <person name="Jen D."/>
            <person name="Larson L."/>
            <person name="Mehta T."/>
            <person name="Neiman D."/>
            <person name="Pearson M."/>
            <person name="Roberts A."/>
            <person name="Saif S."/>
            <person name="Shea T."/>
            <person name="Shenoy N."/>
            <person name="Sisk P."/>
            <person name="Stolte C."/>
            <person name="Sykes S."/>
            <person name="Walk T."/>
            <person name="White J."/>
            <person name="Yandava C."/>
            <person name="Haas B."/>
            <person name="Nusbaum C."/>
            <person name="Birren B."/>
        </authorList>
    </citation>
    <scope>NUCLEOTIDE SEQUENCE</scope>
    <source>
        <strain evidence="3">ATCC 64411</strain>
    </source>
</reference>
<protein>
    <submittedName>
        <fullName evidence="3 4">Uncharacterized protein</fullName>
    </submittedName>
</protein>
<keyword evidence="5" id="KW-1185">Reference proteome</keyword>
<dbReference type="VEuPathDB" id="FungiDB:MAPG_07811"/>
<feature type="region of interest" description="Disordered" evidence="1">
    <location>
        <begin position="1"/>
        <end position="41"/>
    </location>
</feature>